<accession>A0A0N4X377</accession>
<name>A0A0N4X377_HAEPC</name>
<sequence length="36" mass="3981">LTAFESEDSILSSDLDLEWTFGCCCCCILISDCESE</sequence>
<dbReference type="WBParaSite" id="HPLM_0001881901-mRNA-1">
    <property type="protein sequence ID" value="HPLM_0001881901-mRNA-1"/>
    <property type="gene ID" value="HPLM_0001881901"/>
</dbReference>
<evidence type="ECO:0000313" key="1">
    <source>
        <dbReference type="WBParaSite" id="HPLM_0001881901-mRNA-1"/>
    </source>
</evidence>
<organism evidence="1">
    <name type="scientific">Haemonchus placei</name>
    <name type="common">Barber's pole worm</name>
    <dbReference type="NCBI Taxonomy" id="6290"/>
    <lineage>
        <taxon>Eukaryota</taxon>
        <taxon>Metazoa</taxon>
        <taxon>Ecdysozoa</taxon>
        <taxon>Nematoda</taxon>
        <taxon>Chromadorea</taxon>
        <taxon>Rhabditida</taxon>
        <taxon>Rhabditina</taxon>
        <taxon>Rhabditomorpha</taxon>
        <taxon>Strongyloidea</taxon>
        <taxon>Trichostrongylidae</taxon>
        <taxon>Haemonchus</taxon>
    </lineage>
</organism>
<protein>
    <submittedName>
        <fullName evidence="1">PLAC8 family protein</fullName>
    </submittedName>
</protein>
<proteinExistence type="predicted"/>
<reference evidence="1" key="1">
    <citation type="submission" date="2017-02" db="UniProtKB">
        <authorList>
            <consortium name="WormBaseParasite"/>
        </authorList>
    </citation>
    <scope>IDENTIFICATION</scope>
</reference>
<dbReference type="AlphaFoldDB" id="A0A0N4X377"/>